<dbReference type="Pfam" id="PF00535">
    <property type="entry name" value="Glycos_transf_2"/>
    <property type="match status" value="1"/>
</dbReference>
<dbReference type="Proteomes" id="UP000726136">
    <property type="component" value="Unassembled WGS sequence"/>
</dbReference>
<dbReference type="RefSeq" id="WP_194664684.1">
    <property type="nucleotide sequence ID" value="NZ_RDPI01000761.1"/>
</dbReference>
<sequence length="121" mass="13750">MQLKEIKDYSVSAIILTYNVEDKIGKTLNSIINCVDEIIIVDSGSTDATLDVISDYNCNVKVISQNWMDSFALQRNIGIHASTCKWCFCIDSDEELTKESQLTFKCNIEMLDKYKSETLFS</sequence>
<feature type="domain" description="Glycosyltransferase 2-like" evidence="2">
    <location>
        <begin position="12"/>
        <end position="99"/>
    </location>
</feature>
<name>A0ABR9ZD89_VIBAN</name>
<accession>A0ABR9ZD89</accession>
<dbReference type="PANTHER" id="PTHR43630">
    <property type="entry name" value="POLY-BETA-1,6-N-ACETYL-D-GLUCOSAMINE SYNTHASE"/>
    <property type="match status" value="1"/>
</dbReference>
<feature type="non-terminal residue" evidence="3">
    <location>
        <position position="121"/>
    </location>
</feature>
<dbReference type="Gene3D" id="3.90.550.10">
    <property type="entry name" value="Spore Coat Polysaccharide Biosynthesis Protein SpsA, Chain A"/>
    <property type="match status" value="1"/>
</dbReference>
<evidence type="ECO:0000259" key="2">
    <source>
        <dbReference type="Pfam" id="PF00535"/>
    </source>
</evidence>
<dbReference type="PANTHER" id="PTHR43630:SF2">
    <property type="entry name" value="GLYCOSYLTRANSFERASE"/>
    <property type="match status" value="1"/>
</dbReference>
<comment type="caution">
    <text evidence="3">The sequence shown here is derived from an EMBL/GenBank/DDBJ whole genome shotgun (WGS) entry which is preliminary data.</text>
</comment>
<dbReference type="EMBL" id="RDPI01000761">
    <property type="protein sequence ID" value="MBF4376385.1"/>
    <property type="molecule type" value="Genomic_DNA"/>
</dbReference>
<evidence type="ECO:0000313" key="4">
    <source>
        <dbReference type="Proteomes" id="UP000726136"/>
    </source>
</evidence>
<gene>
    <name evidence="3" type="ORF">EAY46_25730</name>
</gene>
<evidence type="ECO:0000256" key="1">
    <source>
        <dbReference type="ARBA" id="ARBA00038494"/>
    </source>
</evidence>
<protein>
    <submittedName>
        <fullName evidence="3">Glycosyltransferase</fullName>
    </submittedName>
</protein>
<dbReference type="InterPro" id="IPR029044">
    <property type="entry name" value="Nucleotide-diphossugar_trans"/>
</dbReference>
<keyword evidence="4" id="KW-1185">Reference proteome</keyword>
<dbReference type="InterPro" id="IPR001173">
    <property type="entry name" value="Glyco_trans_2-like"/>
</dbReference>
<reference evidence="3 4" key="1">
    <citation type="journal article" date="2021" name="PeerJ">
        <title>Analysis of 44 Vibrio anguillarum genomes reveals high genetic diversity.</title>
        <authorList>
            <person name="Hansen M.J."/>
            <person name="Dalsgaard I."/>
        </authorList>
    </citation>
    <scope>NUCLEOTIDE SEQUENCE [LARGE SCALE GENOMIC DNA]</scope>
    <source>
        <strain evidence="3 4">040915-1/1B</strain>
    </source>
</reference>
<comment type="similarity">
    <text evidence="1">Belongs to the glycosyltransferase 2 family. WaaE/KdtX subfamily.</text>
</comment>
<dbReference type="SUPFAM" id="SSF53448">
    <property type="entry name" value="Nucleotide-diphospho-sugar transferases"/>
    <property type="match status" value="1"/>
</dbReference>
<evidence type="ECO:0000313" key="3">
    <source>
        <dbReference type="EMBL" id="MBF4376385.1"/>
    </source>
</evidence>
<proteinExistence type="inferred from homology"/>
<organism evidence="3 4">
    <name type="scientific">Vibrio anguillarum</name>
    <name type="common">Listonella anguillarum</name>
    <dbReference type="NCBI Taxonomy" id="55601"/>
    <lineage>
        <taxon>Bacteria</taxon>
        <taxon>Pseudomonadati</taxon>
        <taxon>Pseudomonadota</taxon>
        <taxon>Gammaproteobacteria</taxon>
        <taxon>Vibrionales</taxon>
        <taxon>Vibrionaceae</taxon>
        <taxon>Vibrio</taxon>
    </lineage>
</organism>